<sequence>MAKNCPGAKQNINIIIDHEVNFNNYIQNHFVPGGYKGRGLANAQKWIQLSKSAEQIEYNVFNFDNNENDVEVEPHYRSAVTELFKNYKLSDAEPQCPEKLSIILISSNIAFHESPSRLSAQQRENEFVRPGQENAKMVKKFPLRKNVKGIQACLGLTGYGNGETGENSKIEVGRGPRTGIKNLYVYCMHYYSSTTLSGASILS</sequence>
<dbReference type="Proteomes" id="UP000606786">
    <property type="component" value="Unassembled WGS sequence"/>
</dbReference>
<dbReference type="EMBL" id="CAJHJT010000023">
    <property type="protein sequence ID" value="CAD7001604.1"/>
    <property type="molecule type" value="Genomic_DNA"/>
</dbReference>
<protein>
    <submittedName>
        <fullName evidence="1">(Mediterranean fruit fly) hypothetical protein</fullName>
    </submittedName>
</protein>
<comment type="caution">
    <text evidence="1">The sequence shown here is derived from an EMBL/GenBank/DDBJ whole genome shotgun (WGS) entry which is preliminary data.</text>
</comment>
<gene>
    <name evidence="1" type="ORF">CCAP1982_LOCUS10098</name>
</gene>
<reference evidence="1" key="1">
    <citation type="submission" date="2020-11" db="EMBL/GenBank/DDBJ databases">
        <authorList>
            <person name="Whitehead M."/>
        </authorList>
    </citation>
    <scope>NUCLEOTIDE SEQUENCE</scope>
    <source>
        <strain evidence="1">EGII</strain>
    </source>
</reference>
<keyword evidence="2" id="KW-1185">Reference proteome</keyword>
<organism evidence="1 2">
    <name type="scientific">Ceratitis capitata</name>
    <name type="common">Mediterranean fruit fly</name>
    <name type="synonym">Tephritis capitata</name>
    <dbReference type="NCBI Taxonomy" id="7213"/>
    <lineage>
        <taxon>Eukaryota</taxon>
        <taxon>Metazoa</taxon>
        <taxon>Ecdysozoa</taxon>
        <taxon>Arthropoda</taxon>
        <taxon>Hexapoda</taxon>
        <taxon>Insecta</taxon>
        <taxon>Pterygota</taxon>
        <taxon>Neoptera</taxon>
        <taxon>Endopterygota</taxon>
        <taxon>Diptera</taxon>
        <taxon>Brachycera</taxon>
        <taxon>Muscomorpha</taxon>
        <taxon>Tephritoidea</taxon>
        <taxon>Tephritidae</taxon>
        <taxon>Ceratitis</taxon>
        <taxon>Ceratitis</taxon>
    </lineage>
</organism>
<evidence type="ECO:0000313" key="2">
    <source>
        <dbReference type="Proteomes" id="UP000606786"/>
    </source>
</evidence>
<accession>A0A811USD1</accession>
<dbReference type="AlphaFoldDB" id="A0A811USD1"/>
<evidence type="ECO:0000313" key="1">
    <source>
        <dbReference type="EMBL" id="CAD7001604.1"/>
    </source>
</evidence>
<name>A0A811USD1_CERCA</name>
<proteinExistence type="predicted"/>